<dbReference type="EMBL" id="JAAIUW010000009">
    <property type="protein sequence ID" value="KAF7814918.1"/>
    <property type="molecule type" value="Genomic_DNA"/>
</dbReference>
<comment type="caution">
    <text evidence="1">The sequence shown here is derived from an EMBL/GenBank/DDBJ whole genome shotgun (WGS) entry which is preliminary data.</text>
</comment>
<reference evidence="1" key="1">
    <citation type="submission" date="2020-09" db="EMBL/GenBank/DDBJ databases">
        <title>Genome-Enabled Discovery of Anthraquinone Biosynthesis in Senna tora.</title>
        <authorList>
            <person name="Kang S.-H."/>
            <person name="Pandey R.P."/>
            <person name="Lee C.-M."/>
            <person name="Sim J.-S."/>
            <person name="Jeong J.-T."/>
            <person name="Choi B.-S."/>
            <person name="Jung M."/>
            <person name="Ginzburg D."/>
            <person name="Zhao K."/>
            <person name="Won S.Y."/>
            <person name="Oh T.-J."/>
            <person name="Yu Y."/>
            <person name="Kim N.-H."/>
            <person name="Lee O.R."/>
            <person name="Lee T.-H."/>
            <person name="Bashyal P."/>
            <person name="Kim T.-S."/>
            <person name="Lee W.-H."/>
            <person name="Kawkins C."/>
            <person name="Kim C.-K."/>
            <person name="Kim J.S."/>
            <person name="Ahn B.O."/>
            <person name="Rhee S.Y."/>
            <person name="Sohng J.K."/>
        </authorList>
    </citation>
    <scope>NUCLEOTIDE SEQUENCE</scope>
    <source>
        <tissue evidence="1">Leaf</tissue>
    </source>
</reference>
<dbReference type="AlphaFoldDB" id="A0A834T478"/>
<name>A0A834T478_9FABA</name>
<dbReference type="Proteomes" id="UP000634136">
    <property type="component" value="Unassembled WGS sequence"/>
</dbReference>
<protein>
    <submittedName>
        <fullName evidence="1">Uncharacterized protein</fullName>
    </submittedName>
</protein>
<proteinExistence type="predicted"/>
<keyword evidence="2" id="KW-1185">Reference proteome</keyword>
<evidence type="ECO:0000313" key="2">
    <source>
        <dbReference type="Proteomes" id="UP000634136"/>
    </source>
</evidence>
<sequence>MGSVRRRVGKGRGFGGGLAERRGREGFEVLGIDGWRLGIVRSEEEGRTNEMECGVVAEKGGVAMEWKEIGVWERGTEKRGRKGGVGFGEGLRVGVCSRFWGGKRVTVWWRRVRV</sequence>
<organism evidence="1 2">
    <name type="scientific">Senna tora</name>
    <dbReference type="NCBI Taxonomy" id="362788"/>
    <lineage>
        <taxon>Eukaryota</taxon>
        <taxon>Viridiplantae</taxon>
        <taxon>Streptophyta</taxon>
        <taxon>Embryophyta</taxon>
        <taxon>Tracheophyta</taxon>
        <taxon>Spermatophyta</taxon>
        <taxon>Magnoliopsida</taxon>
        <taxon>eudicotyledons</taxon>
        <taxon>Gunneridae</taxon>
        <taxon>Pentapetalae</taxon>
        <taxon>rosids</taxon>
        <taxon>fabids</taxon>
        <taxon>Fabales</taxon>
        <taxon>Fabaceae</taxon>
        <taxon>Caesalpinioideae</taxon>
        <taxon>Cassia clade</taxon>
        <taxon>Senna</taxon>
    </lineage>
</organism>
<gene>
    <name evidence="1" type="ORF">G2W53_028887</name>
</gene>
<accession>A0A834T478</accession>
<evidence type="ECO:0000313" key="1">
    <source>
        <dbReference type="EMBL" id="KAF7814918.1"/>
    </source>
</evidence>